<accession>A0ABX7ANU2</accession>
<evidence type="ECO:0000313" key="2">
    <source>
        <dbReference type="Proteomes" id="UP000596049"/>
    </source>
</evidence>
<sequence length="190" mass="22254">MSKNQKNKEKEKIIMTNIKQEAKKQNFKVISNCIYKVMGDYFACAVFWVQCNEDKWTLFLRMNIKAYNYDNLFWEIFEMPENINAKESLRANGAFACPPFQWIERSYEVSTLELMQSDIASAINDFQNEINKLVEVIKLDSGDFNSYILSQKNITDEKLLKMIANISKNDYSVAKRDCFCRNRKGSTRGI</sequence>
<dbReference type="Proteomes" id="UP000596049">
    <property type="component" value="Chromosome"/>
</dbReference>
<dbReference type="RefSeq" id="WP_201406498.1">
    <property type="nucleotide sequence ID" value="NZ_CP067341.1"/>
</dbReference>
<dbReference type="EMBL" id="CP067341">
    <property type="protein sequence ID" value="QQP11201.1"/>
    <property type="molecule type" value="Genomic_DNA"/>
</dbReference>
<evidence type="ECO:0008006" key="3">
    <source>
        <dbReference type="Google" id="ProtNLM"/>
    </source>
</evidence>
<name>A0ABX7ANU2_9BACI</name>
<keyword evidence="2" id="KW-1185">Reference proteome</keyword>
<gene>
    <name evidence="1" type="ORF">FJQ98_18525</name>
</gene>
<organism evidence="1 2">
    <name type="scientific">Lysinibacillus agricola</name>
    <dbReference type="NCBI Taxonomy" id="2590012"/>
    <lineage>
        <taxon>Bacteria</taxon>
        <taxon>Bacillati</taxon>
        <taxon>Bacillota</taxon>
        <taxon>Bacilli</taxon>
        <taxon>Bacillales</taxon>
        <taxon>Bacillaceae</taxon>
        <taxon>Lysinibacillus</taxon>
    </lineage>
</organism>
<reference evidence="1 2" key="1">
    <citation type="submission" date="2020-01" db="EMBL/GenBank/DDBJ databases">
        <authorList>
            <person name="Liu G."/>
            <person name="Liu B."/>
        </authorList>
    </citation>
    <scope>NUCLEOTIDE SEQUENCE [LARGE SCALE GENOMIC DNA]</scope>
    <source>
        <strain evidence="1 2">FJAT-51161</strain>
    </source>
</reference>
<protein>
    <recommendedName>
        <fullName evidence="3">DUF4304 domain-containing protein</fullName>
    </recommendedName>
</protein>
<proteinExistence type="predicted"/>
<evidence type="ECO:0000313" key="1">
    <source>
        <dbReference type="EMBL" id="QQP11201.1"/>
    </source>
</evidence>